<evidence type="ECO:0000259" key="10">
    <source>
        <dbReference type="PROSITE" id="PS50110"/>
    </source>
</evidence>
<feature type="domain" description="Response regulatory" evidence="10">
    <location>
        <begin position="3"/>
        <end position="120"/>
    </location>
</feature>
<comment type="caution">
    <text evidence="11">The sequence shown here is derived from an EMBL/GenBank/DDBJ whole genome shotgun (WGS) entry which is preliminary data.</text>
</comment>
<dbReference type="Gene3D" id="3.40.50.2300">
    <property type="match status" value="1"/>
</dbReference>
<dbReference type="Pfam" id="PF12833">
    <property type="entry name" value="HTH_18"/>
    <property type="match status" value="1"/>
</dbReference>
<keyword evidence="12" id="KW-1185">Reference proteome</keyword>
<evidence type="ECO:0000313" key="12">
    <source>
        <dbReference type="Proteomes" id="UP000553776"/>
    </source>
</evidence>
<evidence type="ECO:0000256" key="4">
    <source>
        <dbReference type="ARBA" id="ARBA00023012"/>
    </source>
</evidence>
<dbReference type="AlphaFoldDB" id="A0A841U535"/>
<dbReference type="PANTHER" id="PTHR42713">
    <property type="entry name" value="HISTIDINE KINASE-RELATED"/>
    <property type="match status" value="1"/>
</dbReference>
<dbReference type="PANTHER" id="PTHR42713:SF3">
    <property type="entry name" value="TRANSCRIPTIONAL REGULATORY PROTEIN HPTR"/>
    <property type="match status" value="1"/>
</dbReference>
<feature type="modified residue" description="4-aspartylphosphate" evidence="8">
    <location>
        <position position="55"/>
    </location>
</feature>
<dbReference type="InterPro" id="IPR011006">
    <property type="entry name" value="CheY-like_superfamily"/>
</dbReference>
<dbReference type="GO" id="GO:0043565">
    <property type="term" value="F:sequence-specific DNA binding"/>
    <property type="evidence" value="ECO:0007669"/>
    <property type="project" value="InterPro"/>
</dbReference>
<dbReference type="SUPFAM" id="SSF52172">
    <property type="entry name" value="CheY-like"/>
    <property type="match status" value="1"/>
</dbReference>
<dbReference type="GO" id="GO:0003700">
    <property type="term" value="F:DNA-binding transcription factor activity"/>
    <property type="evidence" value="ECO:0007669"/>
    <property type="project" value="InterPro"/>
</dbReference>
<protein>
    <submittedName>
        <fullName evidence="11">Response regulator</fullName>
    </submittedName>
</protein>
<dbReference type="InterPro" id="IPR009057">
    <property type="entry name" value="Homeodomain-like_sf"/>
</dbReference>
<dbReference type="PROSITE" id="PS50110">
    <property type="entry name" value="RESPONSE_REGULATORY"/>
    <property type="match status" value="1"/>
</dbReference>
<evidence type="ECO:0000313" key="11">
    <source>
        <dbReference type="EMBL" id="MBB6694919.1"/>
    </source>
</evidence>
<comment type="subcellular location">
    <subcellularLocation>
        <location evidence="1">Cytoplasm</location>
    </subcellularLocation>
</comment>
<dbReference type="Proteomes" id="UP000553776">
    <property type="component" value="Unassembled WGS sequence"/>
</dbReference>
<keyword evidence="6" id="KW-0238">DNA-binding</keyword>
<evidence type="ECO:0000256" key="6">
    <source>
        <dbReference type="ARBA" id="ARBA00023125"/>
    </source>
</evidence>
<dbReference type="GO" id="GO:0000160">
    <property type="term" value="P:phosphorelay signal transduction system"/>
    <property type="evidence" value="ECO:0007669"/>
    <property type="project" value="UniProtKB-KW"/>
</dbReference>
<keyword evidence="5" id="KW-0805">Transcription regulation</keyword>
<dbReference type="RefSeq" id="WP_185138876.1">
    <property type="nucleotide sequence ID" value="NZ_BORM01000024.1"/>
</dbReference>
<evidence type="ECO:0000256" key="7">
    <source>
        <dbReference type="ARBA" id="ARBA00023163"/>
    </source>
</evidence>
<dbReference type="PROSITE" id="PS01124">
    <property type="entry name" value="HTH_ARAC_FAMILY_2"/>
    <property type="match status" value="1"/>
</dbReference>
<dbReference type="InterPro" id="IPR018060">
    <property type="entry name" value="HTH_AraC"/>
</dbReference>
<dbReference type="SUPFAM" id="SSF46689">
    <property type="entry name" value="Homeodomain-like"/>
    <property type="match status" value="2"/>
</dbReference>
<dbReference type="Gene3D" id="1.10.10.60">
    <property type="entry name" value="Homeodomain-like"/>
    <property type="match status" value="2"/>
</dbReference>
<dbReference type="InterPro" id="IPR051552">
    <property type="entry name" value="HptR"/>
</dbReference>
<evidence type="ECO:0000256" key="2">
    <source>
        <dbReference type="ARBA" id="ARBA00022490"/>
    </source>
</evidence>
<keyword evidence="4" id="KW-0902">Two-component regulatory system</keyword>
<proteinExistence type="predicted"/>
<dbReference type="GO" id="GO:0005737">
    <property type="term" value="C:cytoplasm"/>
    <property type="evidence" value="ECO:0007669"/>
    <property type="project" value="UniProtKB-SubCell"/>
</dbReference>
<sequence length="497" mass="56472">MYNVLIAEDSKPILRNIRGLLEASGLPVRIAATAANGEEALEAFRNHSIDILLTDIRMPKMDGLALIAEAKRLHPKLKAVLISGYNDFEYTRKALNLQVSDYLLKPVDRKQLTEVMLSVLGQLQETREQAATLFRDLVEESYWREMERKAEFYEKEKTFVVLRRQPFAEGADKLTPAFVASRLRLPDPAWVIPTLDADRLLVAANGDWAAEVSGSPLPLLEDIRLRLLEAALPVSVAGSFKPMEWSLLPEKIKEAADCLEEQLLLFRPVSVDCDHPRPSVEPGYEEIDRLGGQFASLIEQLNKDRFVLMLSEQLAKWKLGSLRLSELKRFLGHVGAAFEPLLEDGEGSGPVRVYAEFDRLLALPGYDIFCSSLLATAEEWLDEARSRNRKAGDELFREIEQYLKTNLYASVSIPDLANRFHVSPSYVSRIVKRFSGQTFVHYYTDLKISEARRLMETRPDMLIREIAEALCFGDQHYFSKVFKERVGCSPVEYKSRS</sequence>
<dbReference type="SMART" id="SM00342">
    <property type="entry name" value="HTH_ARAC"/>
    <property type="match status" value="1"/>
</dbReference>
<dbReference type="Pfam" id="PF00072">
    <property type="entry name" value="Response_reg"/>
    <property type="match status" value="1"/>
</dbReference>
<dbReference type="CDD" id="cd17536">
    <property type="entry name" value="REC_YesN-like"/>
    <property type="match status" value="1"/>
</dbReference>
<organism evidence="11 12">
    <name type="scientific">Cohnella xylanilytica</name>
    <dbReference type="NCBI Taxonomy" id="557555"/>
    <lineage>
        <taxon>Bacteria</taxon>
        <taxon>Bacillati</taxon>
        <taxon>Bacillota</taxon>
        <taxon>Bacilli</taxon>
        <taxon>Bacillales</taxon>
        <taxon>Paenibacillaceae</taxon>
        <taxon>Cohnella</taxon>
    </lineage>
</organism>
<evidence type="ECO:0000256" key="3">
    <source>
        <dbReference type="ARBA" id="ARBA00022553"/>
    </source>
</evidence>
<dbReference type="SMART" id="SM00448">
    <property type="entry name" value="REC"/>
    <property type="match status" value="1"/>
</dbReference>
<evidence type="ECO:0000256" key="8">
    <source>
        <dbReference type="PROSITE-ProRule" id="PRU00169"/>
    </source>
</evidence>
<evidence type="ECO:0000256" key="1">
    <source>
        <dbReference type="ARBA" id="ARBA00004496"/>
    </source>
</evidence>
<keyword evidence="2" id="KW-0963">Cytoplasm</keyword>
<accession>A0A841U535</accession>
<keyword evidence="7" id="KW-0804">Transcription</keyword>
<dbReference type="InterPro" id="IPR001789">
    <property type="entry name" value="Sig_transdc_resp-reg_receiver"/>
</dbReference>
<evidence type="ECO:0000256" key="5">
    <source>
        <dbReference type="ARBA" id="ARBA00023015"/>
    </source>
</evidence>
<dbReference type="EMBL" id="JACJVR010000106">
    <property type="protein sequence ID" value="MBB6694919.1"/>
    <property type="molecule type" value="Genomic_DNA"/>
</dbReference>
<feature type="domain" description="HTH araC/xylS-type" evidence="9">
    <location>
        <begin position="397"/>
        <end position="496"/>
    </location>
</feature>
<evidence type="ECO:0000259" key="9">
    <source>
        <dbReference type="PROSITE" id="PS01124"/>
    </source>
</evidence>
<gene>
    <name evidence="11" type="ORF">H7B90_26330</name>
</gene>
<reference evidence="11 12" key="1">
    <citation type="submission" date="2020-08" db="EMBL/GenBank/DDBJ databases">
        <title>Cohnella phylogeny.</title>
        <authorList>
            <person name="Dunlap C."/>
        </authorList>
    </citation>
    <scope>NUCLEOTIDE SEQUENCE [LARGE SCALE GENOMIC DNA]</scope>
    <source>
        <strain evidence="11 12">DSM 25239</strain>
    </source>
</reference>
<name>A0A841U535_9BACL</name>
<keyword evidence="3 8" id="KW-0597">Phosphoprotein</keyword>